<evidence type="ECO:0000313" key="7">
    <source>
        <dbReference type="Proteomes" id="UP000249008"/>
    </source>
</evidence>
<comment type="cofactor">
    <cofactor evidence="5">
        <name>Mg(2+)</name>
        <dbReference type="ChEBI" id="CHEBI:18420"/>
    </cofactor>
</comment>
<keyword evidence="5" id="KW-0479">Metal-binding</keyword>
<proteinExistence type="inferred from homology"/>
<dbReference type="Gene3D" id="3.40.50.10420">
    <property type="entry name" value="NagB/RpiA/CoA transferase-like"/>
    <property type="match status" value="1"/>
</dbReference>
<dbReference type="AlphaFoldDB" id="A0AAX2JF72"/>
<dbReference type="EC" id="6.3.3.2" evidence="5"/>
<dbReference type="GeneID" id="78453793"/>
<evidence type="ECO:0000256" key="2">
    <source>
        <dbReference type="ARBA" id="ARBA00022741"/>
    </source>
</evidence>
<reference evidence="6 7" key="1">
    <citation type="submission" date="2018-06" db="EMBL/GenBank/DDBJ databases">
        <authorList>
            <consortium name="Pathogen Informatics"/>
            <person name="Doyle S."/>
        </authorList>
    </citation>
    <scope>NUCLEOTIDE SEQUENCE [LARGE SCALE GENOMIC DNA]</scope>
    <source>
        <strain evidence="6 7">NCTC12112</strain>
    </source>
</reference>
<dbReference type="Proteomes" id="UP000249008">
    <property type="component" value="Chromosome 1"/>
</dbReference>
<feature type="binding site" evidence="4">
    <location>
        <begin position="126"/>
        <end position="134"/>
    </location>
    <ligand>
        <name>ATP</name>
        <dbReference type="ChEBI" id="CHEBI:30616"/>
    </ligand>
</feature>
<dbReference type="GO" id="GO:0046872">
    <property type="term" value="F:metal ion binding"/>
    <property type="evidence" value="ECO:0007669"/>
    <property type="project" value="UniProtKB-KW"/>
</dbReference>
<dbReference type="GO" id="GO:0030272">
    <property type="term" value="F:5-formyltetrahydrofolate cyclo-ligase activity"/>
    <property type="evidence" value="ECO:0007669"/>
    <property type="project" value="UniProtKB-EC"/>
</dbReference>
<dbReference type="PANTHER" id="PTHR23407">
    <property type="entry name" value="ATPASE INHIBITOR/5-FORMYLTETRAHYDROFOLATE CYCLO-LIGASE"/>
    <property type="match status" value="1"/>
</dbReference>
<organism evidence="6 7">
    <name type="scientific">Fusobacterium ulcerans</name>
    <dbReference type="NCBI Taxonomy" id="861"/>
    <lineage>
        <taxon>Bacteria</taxon>
        <taxon>Fusobacteriati</taxon>
        <taxon>Fusobacteriota</taxon>
        <taxon>Fusobacteriia</taxon>
        <taxon>Fusobacteriales</taxon>
        <taxon>Fusobacteriaceae</taxon>
        <taxon>Fusobacterium</taxon>
    </lineage>
</organism>
<dbReference type="Pfam" id="PF01812">
    <property type="entry name" value="5-FTHF_cyc-lig"/>
    <property type="match status" value="1"/>
</dbReference>
<evidence type="ECO:0000313" key="6">
    <source>
        <dbReference type="EMBL" id="SQJ10935.1"/>
    </source>
</evidence>
<gene>
    <name evidence="6" type="ORF">NCTC12112_02513</name>
</gene>
<sequence length="183" mass="21046">MEKKSIRNYIREKRESLSYSEVEETSEKITEALLKSSYFEEAETVMSYMSFKNEIDTHEINNAVLSSGKKLILPRTVGKEKMEAVEYGKGLKRGAMGIEEPIGEEYTGKIDLIIVPGVAFDKEGNRIGFGRGYYDRFLENYSDSVKISIAYDFQLVEKIEAEKHDKKVDIIFLKNNLIEAKKY</sequence>
<evidence type="ECO:0000256" key="4">
    <source>
        <dbReference type="PIRSR" id="PIRSR006806-1"/>
    </source>
</evidence>
<dbReference type="GO" id="GO:0035999">
    <property type="term" value="P:tetrahydrofolate interconversion"/>
    <property type="evidence" value="ECO:0007669"/>
    <property type="project" value="TreeGrafter"/>
</dbReference>
<dbReference type="GO" id="GO:0009396">
    <property type="term" value="P:folic acid-containing compound biosynthetic process"/>
    <property type="evidence" value="ECO:0007669"/>
    <property type="project" value="TreeGrafter"/>
</dbReference>
<dbReference type="NCBIfam" id="TIGR02727">
    <property type="entry name" value="MTHFS_bact"/>
    <property type="match status" value="1"/>
</dbReference>
<dbReference type="RefSeq" id="WP_005980948.1">
    <property type="nucleotide sequence ID" value="NZ_CABKNW010000005.1"/>
</dbReference>
<comment type="similarity">
    <text evidence="1 5">Belongs to the 5-formyltetrahydrofolate cyclo-ligase family.</text>
</comment>
<dbReference type="GO" id="GO:0005524">
    <property type="term" value="F:ATP binding"/>
    <property type="evidence" value="ECO:0007669"/>
    <property type="project" value="UniProtKB-KW"/>
</dbReference>
<dbReference type="EMBL" id="LS483487">
    <property type="protein sequence ID" value="SQJ10935.1"/>
    <property type="molecule type" value="Genomic_DNA"/>
</dbReference>
<dbReference type="InterPro" id="IPR024185">
    <property type="entry name" value="FTHF_cligase-like_sf"/>
</dbReference>
<keyword evidence="2 4" id="KW-0547">Nucleotide-binding</keyword>
<name>A0AAX2JF72_9FUSO</name>
<dbReference type="SUPFAM" id="SSF100950">
    <property type="entry name" value="NagB/RpiA/CoA transferase-like"/>
    <property type="match status" value="1"/>
</dbReference>
<comment type="catalytic activity">
    <reaction evidence="5">
        <text>(6S)-5-formyl-5,6,7,8-tetrahydrofolate + ATP = (6R)-5,10-methenyltetrahydrofolate + ADP + phosphate</text>
        <dbReference type="Rhea" id="RHEA:10488"/>
        <dbReference type="ChEBI" id="CHEBI:30616"/>
        <dbReference type="ChEBI" id="CHEBI:43474"/>
        <dbReference type="ChEBI" id="CHEBI:57455"/>
        <dbReference type="ChEBI" id="CHEBI:57457"/>
        <dbReference type="ChEBI" id="CHEBI:456216"/>
        <dbReference type="EC" id="6.3.3.2"/>
    </reaction>
</comment>
<dbReference type="InterPro" id="IPR037171">
    <property type="entry name" value="NagB/RpiA_transferase-like"/>
</dbReference>
<evidence type="ECO:0000256" key="5">
    <source>
        <dbReference type="RuleBase" id="RU361279"/>
    </source>
</evidence>
<accession>A0AAX2JF72</accession>
<dbReference type="InterPro" id="IPR002698">
    <property type="entry name" value="FTHF_cligase"/>
</dbReference>
<keyword evidence="3 4" id="KW-0067">ATP-binding</keyword>
<protein>
    <recommendedName>
        <fullName evidence="5">5-formyltetrahydrofolate cyclo-ligase</fullName>
        <ecNumber evidence="5">6.3.3.2</ecNumber>
    </recommendedName>
</protein>
<evidence type="ECO:0000256" key="3">
    <source>
        <dbReference type="ARBA" id="ARBA00022840"/>
    </source>
</evidence>
<dbReference type="KEGG" id="ful:C4N20_03150"/>
<dbReference type="PANTHER" id="PTHR23407:SF1">
    <property type="entry name" value="5-FORMYLTETRAHYDROFOLATE CYCLO-LIGASE"/>
    <property type="match status" value="1"/>
</dbReference>
<dbReference type="PIRSF" id="PIRSF006806">
    <property type="entry name" value="FTHF_cligase"/>
    <property type="match status" value="1"/>
</dbReference>
<keyword evidence="5" id="KW-0460">Magnesium</keyword>
<feature type="binding site" evidence="4">
    <location>
        <begin position="3"/>
        <end position="7"/>
    </location>
    <ligand>
        <name>ATP</name>
        <dbReference type="ChEBI" id="CHEBI:30616"/>
    </ligand>
</feature>
<feature type="binding site" evidence="4">
    <location>
        <position position="49"/>
    </location>
    <ligand>
        <name>substrate</name>
    </ligand>
</feature>
<feature type="binding site" evidence="4">
    <location>
        <position position="54"/>
    </location>
    <ligand>
        <name>substrate</name>
    </ligand>
</feature>
<evidence type="ECO:0000256" key="1">
    <source>
        <dbReference type="ARBA" id="ARBA00010638"/>
    </source>
</evidence>